<dbReference type="InterPro" id="IPR017871">
    <property type="entry name" value="ABC_transporter-like_CS"/>
</dbReference>
<keyword evidence="6" id="KW-0067">ATP-binding</keyword>
<evidence type="ECO:0000256" key="7">
    <source>
        <dbReference type="ARBA" id="ARBA00022989"/>
    </source>
</evidence>
<keyword evidence="8 10" id="KW-0472">Membrane</keyword>
<feature type="region of interest" description="Disordered" evidence="9">
    <location>
        <begin position="1"/>
        <end position="21"/>
    </location>
</feature>
<comment type="caution">
    <text evidence="13">The sequence shown here is derived from an EMBL/GenBank/DDBJ whole genome shotgun (WGS) entry which is preliminary data.</text>
</comment>
<keyword evidence="13" id="KW-0378">Hydrolase</keyword>
<dbReference type="InterPro" id="IPR011527">
    <property type="entry name" value="ABC1_TM_dom"/>
</dbReference>
<feature type="transmembrane region" description="Helical" evidence="10">
    <location>
        <begin position="306"/>
        <end position="328"/>
    </location>
</feature>
<dbReference type="InterPro" id="IPR003593">
    <property type="entry name" value="AAA+_ATPase"/>
</dbReference>
<dbReference type="InParanoid" id="A0A0V0QQA0"/>
<feature type="transmembrane region" description="Helical" evidence="10">
    <location>
        <begin position="990"/>
        <end position="1007"/>
    </location>
</feature>
<evidence type="ECO:0000256" key="3">
    <source>
        <dbReference type="ARBA" id="ARBA00022448"/>
    </source>
</evidence>
<feature type="transmembrane region" description="Helical" evidence="10">
    <location>
        <begin position="892"/>
        <end position="911"/>
    </location>
</feature>
<dbReference type="PANTHER" id="PTHR24223">
    <property type="entry name" value="ATP-BINDING CASSETTE SUB-FAMILY C"/>
    <property type="match status" value="1"/>
</dbReference>
<accession>A0A0V0QQA0</accession>
<dbReference type="GO" id="GO:0016020">
    <property type="term" value="C:membrane"/>
    <property type="evidence" value="ECO:0007669"/>
    <property type="project" value="UniProtKB-SubCell"/>
</dbReference>
<dbReference type="OrthoDB" id="6500128at2759"/>
<evidence type="ECO:0000256" key="4">
    <source>
        <dbReference type="ARBA" id="ARBA00022692"/>
    </source>
</evidence>
<dbReference type="InterPro" id="IPR050173">
    <property type="entry name" value="ABC_transporter_C-like"/>
</dbReference>
<feature type="transmembrane region" description="Helical" evidence="10">
    <location>
        <begin position="1027"/>
        <end position="1044"/>
    </location>
</feature>
<comment type="subcellular location">
    <subcellularLocation>
        <location evidence="1">Membrane</location>
        <topology evidence="1">Multi-pass membrane protein</topology>
    </subcellularLocation>
</comment>
<feature type="transmembrane region" description="Helical" evidence="10">
    <location>
        <begin position="377"/>
        <end position="409"/>
    </location>
</feature>
<evidence type="ECO:0000313" key="13">
    <source>
        <dbReference type="EMBL" id="KRX04349.1"/>
    </source>
</evidence>
<dbReference type="GO" id="GO:0005524">
    <property type="term" value="F:ATP binding"/>
    <property type="evidence" value="ECO:0007669"/>
    <property type="project" value="UniProtKB-KW"/>
</dbReference>
<dbReference type="SUPFAM" id="SSF90123">
    <property type="entry name" value="ABC transporter transmembrane region"/>
    <property type="match status" value="2"/>
</dbReference>
<dbReference type="Gene3D" id="1.20.1560.10">
    <property type="entry name" value="ABC transporter type 1, transmembrane domain"/>
    <property type="match status" value="2"/>
</dbReference>
<dbReference type="InterPro" id="IPR027417">
    <property type="entry name" value="P-loop_NTPase"/>
</dbReference>
<keyword evidence="7 10" id="KW-1133">Transmembrane helix</keyword>
<feature type="compositionally biased region" description="Polar residues" evidence="9">
    <location>
        <begin position="1"/>
        <end position="10"/>
    </location>
</feature>
<reference evidence="13 14" key="1">
    <citation type="journal article" date="2015" name="Sci. Rep.">
        <title>Genome of the facultative scuticociliatosis pathogen Pseudocohnilembus persalinus provides insight into its virulence through horizontal gene transfer.</title>
        <authorList>
            <person name="Xiong J."/>
            <person name="Wang G."/>
            <person name="Cheng J."/>
            <person name="Tian M."/>
            <person name="Pan X."/>
            <person name="Warren A."/>
            <person name="Jiang C."/>
            <person name="Yuan D."/>
            <person name="Miao W."/>
        </authorList>
    </citation>
    <scope>NUCLEOTIDE SEQUENCE [LARGE SCALE GENOMIC DNA]</scope>
    <source>
        <strain evidence="13">36N120E</strain>
    </source>
</reference>
<evidence type="ECO:0000259" key="11">
    <source>
        <dbReference type="PROSITE" id="PS50893"/>
    </source>
</evidence>
<dbReference type="Gene3D" id="3.40.50.300">
    <property type="entry name" value="P-loop containing nucleotide triphosphate hydrolases"/>
    <property type="match status" value="1"/>
</dbReference>
<dbReference type="EMBL" id="LDAU01000119">
    <property type="protein sequence ID" value="KRX04349.1"/>
    <property type="molecule type" value="Genomic_DNA"/>
</dbReference>
<dbReference type="AlphaFoldDB" id="A0A0V0QQA0"/>
<dbReference type="SMART" id="SM00382">
    <property type="entry name" value="AAA"/>
    <property type="match status" value="1"/>
</dbReference>
<feature type="transmembrane region" description="Helical" evidence="10">
    <location>
        <begin position="852"/>
        <end position="872"/>
    </location>
</feature>
<feature type="region of interest" description="Disordered" evidence="9">
    <location>
        <begin position="788"/>
        <end position="809"/>
    </location>
</feature>
<evidence type="ECO:0000313" key="14">
    <source>
        <dbReference type="Proteomes" id="UP000054937"/>
    </source>
</evidence>
<dbReference type="Pfam" id="PF00005">
    <property type="entry name" value="ABC_tran"/>
    <property type="match status" value="1"/>
</dbReference>
<dbReference type="PROSITE" id="PS50893">
    <property type="entry name" value="ABC_TRANSPORTER_2"/>
    <property type="match status" value="1"/>
</dbReference>
<sequence length="1215" mass="141603">MNKNNLQFITNPGGDDSQNDPSIYLELATQSNLSITDKIQANQHNQDIDSEKNNEQDRQQSNQKYNKKLFKEDPIFQNSRKFVIQDPQPRNPSYLPKVSCLGLFFLNDIIKLLQKITTRIKSQKEKPFTIDDVPLLGKQDHSYQDTIQYLNSVNKLGDINKVSPNRMIIEMGKVLKKECVLVSLYIVAYQTVKILSSLSIKFLLSAINDYIEDPDDNDQIRNHNANKYAFQLNGKVRSAFMNLIYIQISKMSNFKIQTANIGKIINLASNDFNIIEVKIFPLFGFFTILWTLTLACAYFLYLYGPWGLIALAIVVIGLVIQSQISEVYKKLAFKRSNHNDYRIKLCNEMVEGIRLIKMYAWEMEFKKLIMEVRKKELFYNYIMMVLMYIQNAVNNCLSFFAVGIMALLINQYGDNKDLTTSNLFATLELVSFLRFMIMMSLFGMTGFKEIQNIFKRSKNIISMKSIELQNIEENQTQFEHKRQKFLQNIKYQDSLENSAKIRIKLQNFEAYWNDFQDEVLPQEKNKQLQEEEKKQLFKDQLEQIDLQSENPSVQVDFKPKMDKEGSKQNPTIHHINLEVKEGELISILGKVGSGKSTLLSCFLSEIPCYKGQIYQNGTASYVEQEPYIFPGTVRENITLGSKFDPEWYQKVVKACCLLPDFEEFQQQDQTEVGEKGINISGGQKARISLARAVYQNTDIYLLDDPLSAVDSKVGKKLFKNVIKGLLKDKTVLLATHQIHFSQHTDRILIMSNGQIIKEGSFQHLKNDLKEIAGELNKEIFDEQRKQSQQSQSYYSNQENNTLKNHKNNKNNQEQLTVVQPFTNENKWKLIKDEEEEITSVKGSTYKFYIQNMFSYILIFISVLQFILDVYIFTELYNQFGQYEKSKDQIYTLKKIFVITAIYLFTQTLRYLNWGLQHITAVNRIQIKLIDALLRAQVKFYDGTPTGHILNRFSNDTGLTDLPMFSYLVDVLDIMGNLVLLLAYIVYLNYYLAPGMVLELAGIAYILLKYKKQLTVSRMLDLKHKSPVYVMFSTTLSGMLPIKLYKQLQIFKTKFVNLVDNSLRASYLFWFQSRAFGYLVQISYQFLGLLMIIAMTILALNKKDKDSTSDIGKTIVYLMFLQEGIQWALRQVINLDISLGSIERINNYIMQIPREKPYIIKGEEKEKESFRRHRFSHQKCILQNRFGLKNRCRRQNWSRQIFFSLSHFQNLRNVRL</sequence>
<feature type="transmembrane region" description="Helical" evidence="10">
    <location>
        <begin position="429"/>
        <end position="447"/>
    </location>
</feature>
<keyword evidence="14" id="KW-1185">Reference proteome</keyword>
<evidence type="ECO:0000256" key="2">
    <source>
        <dbReference type="ARBA" id="ARBA00009726"/>
    </source>
</evidence>
<dbReference type="CDD" id="cd03250">
    <property type="entry name" value="ABCC_MRP_domain1"/>
    <property type="match status" value="1"/>
</dbReference>
<dbReference type="PROSITE" id="PS00211">
    <property type="entry name" value="ABC_TRANSPORTER_1"/>
    <property type="match status" value="1"/>
</dbReference>
<dbReference type="InterPro" id="IPR036640">
    <property type="entry name" value="ABC1_TM_sf"/>
</dbReference>
<feature type="domain" description="ABC transmembrane type-1" evidence="12">
    <location>
        <begin position="856"/>
        <end position="1134"/>
    </location>
</feature>
<proteinExistence type="inferred from homology"/>
<dbReference type="GO" id="GO:0016887">
    <property type="term" value="F:ATP hydrolysis activity"/>
    <property type="evidence" value="ECO:0007669"/>
    <property type="project" value="InterPro"/>
</dbReference>
<evidence type="ECO:0000259" key="12">
    <source>
        <dbReference type="PROSITE" id="PS50929"/>
    </source>
</evidence>
<feature type="transmembrane region" description="Helical" evidence="10">
    <location>
        <begin position="279"/>
        <end position="300"/>
    </location>
</feature>
<feature type="domain" description="ABC transmembrane type-1" evidence="12">
    <location>
        <begin position="235"/>
        <end position="449"/>
    </location>
</feature>
<keyword evidence="5" id="KW-0547">Nucleotide-binding</keyword>
<comment type="similarity">
    <text evidence="2">Belongs to the ABC transporter superfamily. ABCC family. Conjugate transporter (TC 3.A.1.208) subfamily.</text>
</comment>
<feature type="domain" description="ABC transporter" evidence="11">
    <location>
        <begin position="553"/>
        <end position="777"/>
    </location>
</feature>
<dbReference type="FunFam" id="3.40.50.300:FF:000997">
    <property type="entry name" value="Multidrug resistance-associated protein 1"/>
    <property type="match status" value="1"/>
</dbReference>
<gene>
    <name evidence="13" type="ORF">PPERSA_03589</name>
</gene>
<evidence type="ECO:0000256" key="9">
    <source>
        <dbReference type="SAM" id="MobiDB-lite"/>
    </source>
</evidence>
<dbReference type="Proteomes" id="UP000054937">
    <property type="component" value="Unassembled WGS sequence"/>
</dbReference>
<dbReference type="SUPFAM" id="SSF52540">
    <property type="entry name" value="P-loop containing nucleoside triphosphate hydrolases"/>
    <property type="match status" value="1"/>
</dbReference>
<dbReference type="Pfam" id="PF00664">
    <property type="entry name" value="ABC_membrane"/>
    <property type="match status" value="2"/>
</dbReference>
<dbReference type="PROSITE" id="PS50929">
    <property type="entry name" value="ABC_TM1F"/>
    <property type="match status" value="2"/>
</dbReference>
<name>A0A0V0QQA0_PSEPJ</name>
<feature type="compositionally biased region" description="Low complexity" evidence="9">
    <location>
        <begin position="788"/>
        <end position="802"/>
    </location>
</feature>
<evidence type="ECO:0000256" key="1">
    <source>
        <dbReference type="ARBA" id="ARBA00004141"/>
    </source>
</evidence>
<evidence type="ECO:0000256" key="6">
    <source>
        <dbReference type="ARBA" id="ARBA00022840"/>
    </source>
</evidence>
<feature type="transmembrane region" description="Helical" evidence="10">
    <location>
        <begin position="963"/>
        <end position="984"/>
    </location>
</feature>
<evidence type="ECO:0000256" key="5">
    <source>
        <dbReference type="ARBA" id="ARBA00022741"/>
    </source>
</evidence>
<dbReference type="GO" id="GO:0140359">
    <property type="term" value="F:ABC-type transporter activity"/>
    <property type="evidence" value="ECO:0007669"/>
    <property type="project" value="InterPro"/>
</dbReference>
<dbReference type="InterPro" id="IPR003439">
    <property type="entry name" value="ABC_transporter-like_ATP-bd"/>
</dbReference>
<keyword evidence="3" id="KW-0813">Transport</keyword>
<organism evidence="13 14">
    <name type="scientific">Pseudocohnilembus persalinus</name>
    <name type="common">Ciliate</name>
    <dbReference type="NCBI Taxonomy" id="266149"/>
    <lineage>
        <taxon>Eukaryota</taxon>
        <taxon>Sar</taxon>
        <taxon>Alveolata</taxon>
        <taxon>Ciliophora</taxon>
        <taxon>Intramacronucleata</taxon>
        <taxon>Oligohymenophorea</taxon>
        <taxon>Scuticociliatia</taxon>
        <taxon>Philasterida</taxon>
        <taxon>Pseudocohnilembidae</taxon>
        <taxon>Pseudocohnilembus</taxon>
    </lineage>
</organism>
<feature type="transmembrane region" description="Helical" evidence="10">
    <location>
        <begin position="1074"/>
        <end position="1099"/>
    </location>
</feature>
<keyword evidence="4 10" id="KW-0812">Transmembrane</keyword>
<evidence type="ECO:0000256" key="8">
    <source>
        <dbReference type="ARBA" id="ARBA00023136"/>
    </source>
</evidence>
<protein>
    <submittedName>
        <fullName evidence="13">p-loop containing nucleoside triphosphate hydrolase</fullName>
    </submittedName>
</protein>
<evidence type="ECO:0000256" key="10">
    <source>
        <dbReference type="SAM" id="Phobius"/>
    </source>
</evidence>
<dbReference type="PANTHER" id="PTHR24223:SF456">
    <property type="entry name" value="MULTIDRUG RESISTANCE-ASSOCIATED PROTEIN LETHAL(2)03659"/>
    <property type="match status" value="1"/>
</dbReference>